<keyword evidence="2 4" id="KW-0863">Zinc-finger</keyword>
<dbReference type="InterPro" id="IPR017907">
    <property type="entry name" value="Znf_RING_CS"/>
</dbReference>
<evidence type="ECO:0000259" key="7">
    <source>
        <dbReference type="PROSITE" id="PS50089"/>
    </source>
</evidence>
<gene>
    <name evidence="8" type="ORF">CAEBREN_09415</name>
</gene>
<dbReference type="InterPro" id="IPR001841">
    <property type="entry name" value="Znf_RING"/>
</dbReference>
<accession>G0MWU8</accession>
<feature type="region of interest" description="Disordered" evidence="5">
    <location>
        <begin position="130"/>
        <end position="161"/>
    </location>
</feature>
<dbReference type="EMBL" id="GL379817">
    <property type="protein sequence ID" value="EGT46275.1"/>
    <property type="molecule type" value="Genomic_DNA"/>
</dbReference>
<evidence type="ECO:0000256" key="5">
    <source>
        <dbReference type="SAM" id="MobiDB-lite"/>
    </source>
</evidence>
<protein>
    <recommendedName>
        <fullName evidence="7">RING-type domain-containing protein</fullName>
    </recommendedName>
</protein>
<dbReference type="InterPro" id="IPR052667">
    <property type="entry name" value="E3_ubiquitin-ligase_RING"/>
</dbReference>
<dbReference type="SMART" id="SM00184">
    <property type="entry name" value="RING"/>
    <property type="match status" value="1"/>
</dbReference>
<feature type="transmembrane region" description="Helical" evidence="6">
    <location>
        <begin position="87"/>
        <end position="109"/>
    </location>
</feature>
<dbReference type="PANTHER" id="PTHR47156:SF7">
    <property type="entry name" value="RING-TYPE DOMAIN-CONTAINING PROTEIN"/>
    <property type="match status" value="1"/>
</dbReference>
<dbReference type="HOGENOM" id="CLU_051246_0_0_1"/>
<dbReference type="Gene3D" id="3.30.40.10">
    <property type="entry name" value="Zinc/RING finger domain, C3HC4 (zinc finger)"/>
    <property type="match status" value="1"/>
</dbReference>
<proteinExistence type="predicted"/>
<dbReference type="InterPro" id="IPR027370">
    <property type="entry name" value="Znf-RING_euk"/>
</dbReference>
<evidence type="ECO:0000256" key="1">
    <source>
        <dbReference type="ARBA" id="ARBA00022723"/>
    </source>
</evidence>
<dbReference type="InterPro" id="IPR013083">
    <property type="entry name" value="Znf_RING/FYVE/PHD"/>
</dbReference>
<dbReference type="InParanoid" id="G0MWU8"/>
<reference evidence="9" key="1">
    <citation type="submission" date="2011-07" db="EMBL/GenBank/DDBJ databases">
        <authorList>
            <consortium name="Caenorhabditis brenneri Sequencing and Analysis Consortium"/>
            <person name="Wilson R.K."/>
        </authorList>
    </citation>
    <scope>NUCLEOTIDE SEQUENCE [LARGE SCALE GENOMIC DNA]</scope>
    <source>
        <strain evidence="9">PB2801</strain>
    </source>
</reference>
<dbReference type="eggNOG" id="KOG4185">
    <property type="taxonomic scope" value="Eukaryota"/>
</dbReference>
<feature type="transmembrane region" description="Helical" evidence="6">
    <location>
        <begin position="44"/>
        <end position="66"/>
    </location>
</feature>
<dbReference type="PANTHER" id="PTHR47156">
    <property type="entry name" value="PROTEIN CBG20824"/>
    <property type="match status" value="1"/>
</dbReference>
<organism evidence="9">
    <name type="scientific">Caenorhabditis brenneri</name>
    <name type="common">Nematode worm</name>
    <dbReference type="NCBI Taxonomy" id="135651"/>
    <lineage>
        <taxon>Eukaryota</taxon>
        <taxon>Metazoa</taxon>
        <taxon>Ecdysozoa</taxon>
        <taxon>Nematoda</taxon>
        <taxon>Chromadorea</taxon>
        <taxon>Rhabditida</taxon>
        <taxon>Rhabditina</taxon>
        <taxon>Rhabditomorpha</taxon>
        <taxon>Rhabditoidea</taxon>
        <taxon>Rhabditidae</taxon>
        <taxon>Peloderinae</taxon>
        <taxon>Caenorhabditis</taxon>
    </lineage>
</organism>
<evidence type="ECO:0000256" key="4">
    <source>
        <dbReference type="PROSITE-ProRule" id="PRU00175"/>
    </source>
</evidence>
<sequence>MKKEGENINFSTPTEYLVLLQAIFIGAGFVAGVLYLIFAEPKASNFIFAVYFIYVLLLIIGVVGLCKEFVDFIHRMLKVEELTKYRNDYLIAFGAMGVFFVVLRVFVYFSKFSEELINVDGGRKEVTKQSVESKKVETKSIPEPEPQSKPASSKPSCNCSTPRISVTTTPTCKICSAPYTENGIHTPRIIKECGHSVCEQCADNLLKLKTENFITCPFCQKVTIVHGSAETLPKNFALLEQIESVQKIPMMSVKPNILY</sequence>
<dbReference type="AlphaFoldDB" id="G0MWU8"/>
<evidence type="ECO:0000256" key="3">
    <source>
        <dbReference type="ARBA" id="ARBA00022833"/>
    </source>
</evidence>
<keyword evidence="3" id="KW-0862">Zinc</keyword>
<evidence type="ECO:0000256" key="2">
    <source>
        <dbReference type="ARBA" id="ARBA00022771"/>
    </source>
</evidence>
<keyword evidence="6" id="KW-0812">Transmembrane</keyword>
<feature type="transmembrane region" description="Helical" evidence="6">
    <location>
        <begin position="16"/>
        <end position="38"/>
    </location>
</feature>
<feature type="domain" description="RING-type" evidence="7">
    <location>
        <begin position="172"/>
        <end position="220"/>
    </location>
</feature>
<evidence type="ECO:0000256" key="6">
    <source>
        <dbReference type="SAM" id="Phobius"/>
    </source>
</evidence>
<dbReference type="FunCoup" id="G0MWU8">
    <property type="interactions" value="10"/>
</dbReference>
<name>G0MWU8_CAEBE</name>
<feature type="compositionally biased region" description="Polar residues" evidence="5">
    <location>
        <begin position="149"/>
        <end position="161"/>
    </location>
</feature>
<dbReference type="GO" id="GO:0008270">
    <property type="term" value="F:zinc ion binding"/>
    <property type="evidence" value="ECO:0007669"/>
    <property type="project" value="UniProtKB-KW"/>
</dbReference>
<keyword evidence="9" id="KW-1185">Reference proteome</keyword>
<dbReference type="PROSITE" id="PS50089">
    <property type="entry name" value="ZF_RING_2"/>
    <property type="match status" value="1"/>
</dbReference>
<dbReference type="SUPFAM" id="SSF57850">
    <property type="entry name" value="RING/U-box"/>
    <property type="match status" value="1"/>
</dbReference>
<keyword evidence="6" id="KW-0472">Membrane</keyword>
<dbReference type="STRING" id="135651.G0MWU8"/>
<dbReference type="PROSITE" id="PS00518">
    <property type="entry name" value="ZF_RING_1"/>
    <property type="match status" value="1"/>
</dbReference>
<evidence type="ECO:0000313" key="9">
    <source>
        <dbReference type="Proteomes" id="UP000008068"/>
    </source>
</evidence>
<dbReference type="Pfam" id="PF13445">
    <property type="entry name" value="zf-RING_UBOX"/>
    <property type="match status" value="1"/>
</dbReference>
<keyword evidence="1" id="KW-0479">Metal-binding</keyword>
<evidence type="ECO:0000313" key="8">
    <source>
        <dbReference type="EMBL" id="EGT46275.1"/>
    </source>
</evidence>
<keyword evidence="6" id="KW-1133">Transmembrane helix</keyword>
<feature type="compositionally biased region" description="Basic and acidic residues" evidence="5">
    <location>
        <begin position="130"/>
        <end position="142"/>
    </location>
</feature>
<dbReference type="Proteomes" id="UP000008068">
    <property type="component" value="Unassembled WGS sequence"/>
</dbReference>